<dbReference type="GO" id="GO:0006935">
    <property type="term" value="P:chemotaxis"/>
    <property type="evidence" value="ECO:0007669"/>
    <property type="project" value="UniProtKB-KW"/>
</dbReference>
<dbReference type="GO" id="GO:0005886">
    <property type="term" value="C:plasma membrane"/>
    <property type="evidence" value="ECO:0007669"/>
    <property type="project" value="UniProtKB-SubCell"/>
</dbReference>
<dbReference type="InterPro" id="IPR003660">
    <property type="entry name" value="HAMP_dom"/>
</dbReference>
<accession>A0A0D0L445</accession>
<feature type="domain" description="Methyl-accepting transducer" evidence="13">
    <location>
        <begin position="384"/>
        <end position="620"/>
    </location>
</feature>
<feature type="transmembrane region" description="Helical" evidence="12">
    <location>
        <begin position="303"/>
        <end position="325"/>
    </location>
</feature>
<dbReference type="CDD" id="cd06225">
    <property type="entry name" value="HAMP"/>
    <property type="match status" value="1"/>
</dbReference>
<name>A0A0D0L445_9PSED</name>
<evidence type="ECO:0000259" key="15">
    <source>
        <dbReference type="PROSITE" id="PS51753"/>
    </source>
</evidence>
<comment type="similarity">
    <text evidence="9">Belongs to the methyl-accepting chemotaxis (MCP) protein family.</text>
</comment>
<proteinExistence type="inferred from homology"/>
<keyword evidence="6 12" id="KW-1133">Transmembrane helix</keyword>
<evidence type="ECO:0000256" key="3">
    <source>
        <dbReference type="ARBA" id="ARBA00022481"/>
    </source>
</evidence>
<dbReference type="Gene3D" id="1.10.287.950">
    <property type="entry name" value="Methyl-accepting chemotaxis protein"/>
    <property type="match status" value="1"/>
</dbReference>
<dbReference type="SMART" id="SM01358">
    <property type="entry name" value="HBM"/>
    <property type="match status" value="1"/>
</dbReference>
<evidence type="ECO:0000313" key="17">
    <source>
        <dbReference type="Proteomes" id="UP000032068"/>
    </source>
</evidence>
<keyword evidence="4" id="KW-0145">Chemotaxis</keyword>
<dbReference type="PANTHER" id="PTHR32089">
    <property type="entry name" value="METHYL-ACCEPTING CHEMOTAXIS PROTEIN MCPB"/>
    <property type="match status" value="1"/>
</dbReference>
<dbReference type="PANTHER" id="PTHR32089:SF120">
    <property type="entry name" value="METHYL-ACCEPTING CHEMOTAXIS PROTEIN TLPQ"/>
    <property type="match status" value="1"/>
</dbReference>
<feature type="coiled-coil region" evidence="11">
    <location>
        <begin position="427"/>
        <end position="482"/>
    </location>
</feature>
<feature type="domain" description="HAMP" evidence="14">
    <location>
        <begin position="327"/>
        <end position="379"/>
    </location>
</feature>
<keyword evidence="3" id="KW-0488">Methylation</keyword>
<evidence type="ECO:0000256" key="8">
    <source>
        <dbReference type="ARBA" id="ARBA00023224"/>
    </source>
</evidence>
<evidence type="ECO:0000313" key="16">
    <source>
        <dbReference type="EMBL" id="KIQ04453.1"/>
    </source>
</evidence>
<dbReference type="AlphaFoldDB" id="A0A0D0L445"/>
<dbReference type="PROSITE" id="PS51753">
    <property type="entry name" value="HBM"/>
    <property type="match status" value="1"/>
</dbReference>
<evidence type="ECO:0000256" key="10">
    <source>
        <dbReference type="PROSITE-ProRule" id="PRU00284"/>
    </source>
</evidence>
<evidence type="ECO:0000259" key="14">
    <source>
        <dbReference type="PROSITE" id="PS50885"/>
    </source>
</evidence>
<evidence type="ECO:0000259" key="13">
    <source>
        <dbReference type="PROSITE" id="PS50111"/>
    </source>
</evidence>
<comment type="caution">
    <text evidence="16">The sequence shown here is derived from an EMBL/GenBank/DDBJ whole genome shotgun (WGS) entry which is preliminary data.</text>
</comment>
<dbReference type="PROSITE" id="PS50885">
    <property type="entry name" value="HAMP"/>
    <property type="match status" value="1"/>
</dbReference>
<evidence type="ECO:0000256" key="2">
    <source>
        <dbReference type="ARBA" id="ARBA00022475"/>
    </source>
</evidence>
<dbReference type="InterPro" id="IPR004089">
    <property type="entry name" value="MCPsignal_dom"/>
</dbReference>
<evidence type="ECO:0000256" key="12">
    <source>
        <dbReference type="SAM" id="Phobius"/>
    </source>
</evidence>
<evidence type="ECO:0000256" key="5">
    <source>
        <dbReference type="ARBA" id="ARBA00022692"/>
    </source>
</evidence>
<protein>
    <submittedName>
        <fullName evidence="16">Chemotaxis protein</fullName>
    </submittedName>
</protein>
<reference evidence="16 17" key="1">
    <citation type="submission" date="2014-12" db="EMBL/GenBank/DDBJ databases">
        <title>16Stimator: statistical estimation of ribosomal gene copy numbers from draft genome assemblies.</title>
        <authorList>
            <person name="Perisin M.A."/>
            <person name="Vetter M."/>
            <person name="Gilbert J.A."/>
            <person name="Bergelson J."/>
        </authorList>
    </citation>
    <scope>NUCLEOTIDE SEQUENCE [LARGE SCALE GENOMIC DNA]</scope>
    <source>
        <strain evidence="16 17">MEJ086</strain>
    </source>
</reference>
<evidence type="ECO:0000256" key="4">
    <source>
        <dbReference type="ARBA" id="ARBA00022500"/>
    </source>
</evidence>
<evidence type="ECO:0000256" key="6">
    <source>
        <dbReference type="ARBA" id="ARBA00022989"/>
    </source>
</evidence>
<feature type="domain" description="HBM" evidence="15">
    <location>
        <begin position="50"/>
        <end position="300"/>
    </location>
</feature>
<dbReference type="SUPFAM" id="SSF58104">
    <property type="entry name" value="Methyl-accepting chemotaxis protein (MCP) signaling domain"/>
    <property type="match status" value="1"/>
</dbReference>
<gene>
    <name evidence="16" type="ORF">RU08_05805</name>
</gene>
<dbReference type="Pfam" id="PF00015">
    <property type="entry name" value="MCPsignal"/>
    <property type="match status" value="1"/>
</dbReference>
<comment type="subcellular location">
    <subcellularLocation>
        <location evidence="1">Cell membrane</location>
        <topology evidence="1">Multi-pass membrane protein</topology>
    </subcellularLocation>
</comment>
<evidence type="ECO:0000256" key="7">
    <source>
        <dbReference type="ARBA" id="ARBA00023136"/>
    </source>
</evidence>
<keyword evidence="5 12" id="KW-0812">Transmembrane</keyword>
<dbReference type="GO" id="GO:0007165">
    <property type="term" value="P:signal transduction"/>
    <property type="evidence" value="ECO:0007669"/>
    <property type="project" value="UniProtKB-KW"/>
</dbReference>
<dbReference type="EMBL" id="JXQW01000008">
    <property type="protein sequence ID" value="KIQ04453.1"/>
    <property type="molecule type" value="Genomic_DNA"/>
</dbReference>
<evidence type="ECO:0000256" key="9">
    <source>
        <dbReference type="ARBA" id="ARBA00029447"/>
    </source>
</evidence>
<sequence length="656" mass="70068">MEPLRMLHSATRLFVDLSVGKKLLMGFGLVLLLTVAVTGSGFVAVQAVMTGHAQSLGLSTIDAQILGARRMERDYAISHSEADAQRMREQLATVRASLAEQIASATPAERERLQAMDTATADYLQQFDASVQQQARASEARTQMGEAAQEARSQFEMIELGMYDAVRELRLAGDQLRGSDPLTLAETASNLSKRMLELRGHESQFIIDGSPAALEDWNFVSYDLQSSASGLMVWLNDDQKRAIEAALLALGTYQQAFTNFQQLYEQSKASDAAMLQQADQVLALAEQAKNIEEQSMNDDSRSAMLLLGSMGGAAVLIGLFAALSISRSIVAPLRQTVAFAQRIAGGDLSQDLPQDRHDELGQLLEAMQGMTRSLRDLVGRIGGGVGQIAAAAEQLSAITAQTSAGVQTQKVETEQTATAMHQMAATVQEVAQNAEQASLAAADADREAQQGNQVVQQAISQIGKLAQEVEQSAEAMQELNQESGRIGSVLEVIRAVAEQTNLLALNAAIEAARAGDQGRGFAVVADEVRALARRTHDSTQEIENLIANLQRLAGGASAQMEGSRVLTQRTVSLAGEAGDALGRITQAVSTIEQMNQQIAAAAEEQSAVAETISESVTRVRDIGEQSASASQQTASSSAELARLGVELQGLVRQFRT</sequence>
<dbReference type="Pfam" id="PF00672">
    <property type="entry name" value="HAMP"/>
    <property type="match status" value="1"/>
</dbReference>
<keyword evidence="8 10" id="KW-0807">Transducer</keyword>
<dbReference type="SMART" id="SM00304">
    <property type="entry name" value="HAMP"/>
    <property type="match status" value="2"/>
</dbReference>
<dbReference type="PROSITE" id="PS50111">
    <property type="entry name" value="CHEMOTAXIS_TRANSDUC_2"/>
    <property type="match status" value="1"/>
</dbReference>
<keyword evidence="2" id="KW-1003">Cell membrane</keyword>
<evidence type="ECO:0000256" key="11">
    <source>
        <dbReference type="SAM" id="Coils"/>
    </source>
</evidence>
<dbReference type="InterPro" id="IPR032255">
    <property type="entry name" value="HBM"/>
</dbReference>
<organism evidence="16 17">
    <name type="scientific">Pseudomonas fulva</name>
    <dbReference type="NCBI Taxonomy" id="47880"/>
    <lineage>
        <taxon>Bacteria</taxon>
        <taxon>Pseudomonadati</taxon>
        <taxon>Pseudomonadota</taxon>
        <taxon>Gammaproteobacteria</taxon>
        <taxon>Pseudomonadales</taxon>
        <taxon>Pseudomonadaceae</taxon>
        <taxon>Pseudomonas</taxon>
    </lineage>
</organism>
<keyword evidence="7 12" id="KW-0472">Membrane</keyword>
<feature type="transmembrane region" description="Helical" evidence="12">
    <location>
        <begin position="23"/>
        <end position="45"/>
    </location>
</feature>
<dbReference type="Proteomes" id="UP000032068">
    <property type="component" value="Unassembled WGS sequence"/>
</dbReference>
<keyword evidence="11" id="KW-0175">Coiled coil</keyword>
<dbReference type="SMART" id="SM00283">
    <property type="entry name" value="MA"/>
    <property type="match status" value="1"/>
</dbReference>
<dbReference type="FunFam" id="1.10.287.950:FF:000001">
    <property type="entry name" value="Methyl-accepting chemotaxis sensory transducer"/>
    <property type="match status" value="1"/>
</dbReference>
<evidence type="ECO:0000256" key="1">
    <source>
        <dbReference type="ARBA" id="ARBA00004651"/>
    </source>
</evidence>
<dbReference type="CDD" id="cd11386">
    <property type="entry name" value="MCP_signal"/>
    <property type="match status" value="1"/>
</dbReference>